<dbReference type="InterPro" id="IPR035906">
    <property type="entry name" value="MetI-like_sf"/>
</dbReference>
<dbReference type="InterPro" id="IPR036322">
    <property type="entry name" value="WD40_repeat_dom_sf"/>
</dbReference>
<keyword evidence="3 5" id="KW-1133">Transmembrane helix</keyword>
<feature type="transmembrane region" description="Helical" evidence="5">
    <location>
        <begin position="723"/>
        <end position="744"/>
    </location>
</feature>
<dbReference type="Pfam" id="PF00528">
    <property type="entry name" value="BPD_transp_1"/>
    <property type="match status" value="1"/>
</dbReference>
<evidence type="ECO:0000313" key="7">
    <source>
        <dbReference type="EMBL" id="KKO03878.1"/>
    </source>
</evidence>
<comment type="caution">
    <text evidence="7">The sequence shown here is derived from an EMBL/GenBank/DDBJ whole genome shotgun (WGS) entry which is preliminary data.</text>
</comment>
<dbReference type="SUPFAM" id="SSF161098">
    <property type="entry name" value="MetI-like"/>
    <property type="match status" value="1"/>
</dbReference>
<evidence type="ECO:0000256" key="3">
    <source>
        <dbReference type="ARBA" id="ARBA00022989"/>
    </source>
</evidence>
<feature type="transmembrane region" description="Helical" evidence="5">
    <location>
        <begin position="35"/>
        <end position="56"/>
    </location>
</feature>
<proteinExistence type="predicted"/>
<protein>
    <recommendedName>
        <fullName evidence="6">ABC transmembrane type-1 domain-containing protein</fullName>
    </recommendedName>
</protein>
<organism evidence="7">
    <name type="scientific">marine sediment metagenome</name>
    <dbReference type="NCBI Taxonomy" id="412755"/>
    <lineage>
        <taxon>unclassified sequences</taxon>
        <taxon>metagenomes</taxon>
        <taxon>ecological metagenomes</taxon>
    </lineage>
</organism>
<evidence type="ECO:0000259" key="6">
    <source>
        <dbReference type="PROSITE" id="PS50928"/>
    </source>
</evidence>
<evidence type="ECO:0000256" key="4">
    <source>
        <dbReference type="ARBA" id="ARBA00023136"/>
    </source>
</evidence>
<dbReference type="PANTHER" id="PTHR42727:SF1">
    <property type="entry name" value="PHOSPHATE TRANSPORT SYSTEM PERMEASE"/>
    <property type="match status" value="1"/>
</dbReference>
<dbReference type="EMBL" id="LAZR01000025">
    <property type="protein sequence ID" value="KKO03878.1"/>
    <property type="molecule type" value="Genomic_DNA"/>
</dbReference>
<feature type="transmembrane region" description="Helical" evidence="5">
    <location>
        <begin position="657"/>
        <end position="678"/>
    </location>
</feature>
<keyword evidence="4 5" id="KW-0472">Membrane</keyword>
<feature type="transmembrane region" description="Helical" evidence="5">
    <location>
        <begin position="564"/>
        <end position="589"/>
    </location>
</feature>
<dbReference type="Gene3D" id="1.10.3720.10">
    <property type="entry name" value="MetI-like"/>
    <property type="match status" value="1"/>
</dbReference>
<dbReference type="CDD" id="cd06261">
    <property type="entry name" value="TM_PBP2"/>
    <property type="match status" value="1"/>
</dbReference>
<feature type="transmembrane region" description="Helical" evidence="5">
    <location>
        <begin position="523"/>
        <end position="543"/>
    </location>
</feature>
<dbReference type="PROSITE" id="PS50928">
    <property type="entry name" value="ABC_TM1"/>
    <property type="match status" value="1"/>
</dbReference>
<feature type="transmembrane region" description="Helical" evidence="5">
    <location>
        <begin position="609"/>
        <end position="628"/>
    </location>
</feature>
<reference evidence="7" key="1">
    <citation type="journal article" date="2015" name="Nature">
        <title>Complex archaea that bridge the gap between prokaryotes and eukaryotes.</title>
        <authorList>
            <person name="Spang A."/>
            <person name="Saw J.H."/>
            <person name="Jorgensen S.L."/>
            <person name="Zaremba-Niedzwiedzka K."/>
            <person name="Martijn J."/>
            <person name="Lind A.E."/>
            <person name="van Eijk R."/>
            <person name="Schleper C."/>
            <person name="Guy L."/>
            <person name="Ettema T.J."/>
        </authorList>
    </citation>
    <scope>NUCLEOTIDE SEQUENCE</scope>
</reference>
<dbReference type="SUPFAM" id="SSF50978">
    <property type="entry name" value="WD40 repeat-like"/>
    <property type="match status" value="1"/>
</dbReference>
<dbReference type="Gene3D" id="2.130.10.10">
    <property type="entry name" value="YVTN repeat-like/Quinoprotein amine dehydrogenase"/>
    <property type="match status" value="1"/>
</dbReference>
<dbReference type="InterPro" id="IPR015943">
    <property type="entry name" value="WD40/YVTN_repeat-like_dom_sf"/>
</dbReference>
<evidence type="ECO:0000256" key="5">
    <source>
        <dbReference type="SAM" id="Phobius"/>
    </source>
</evidence>
<comment type="subcellular location">
    <subcellularLocation>
        <location evidence="1">Membrane</location>
        <topology evidence="1">Multi-pass membrane protein</topology>
    </subcellularLocation>
</comment>
<name>A0A0F9VVA1_9ZZZZ</name>
<dbReference type="AlphaFoldDB" id="A0A0F9VVA1"/>
<feature type="domain" description="ABC transmembrane type-1" evidence="6">
    <location>
        <begin position="456"/>
        <end position="744"/>
    </location>
</feature>
<dbReference type="PANTHER" id="PTHR42727">
    <property type="entry name" value="PHOSPHATE TRANSPORT SYSTEM PERMEASE PROTEIN"/>
    <property type="match status" value="1"/>
</dbReference>
<evidence type="ECO:0000256" key="1">
    <source>
        <dbReference type="ARBA" id="ARBA00004141"/>
    </source>
</evidence>
<dbReference type="GO" id="GO:0016020">
    <property type="term" value="C:membrane"/>
    <property type="evidence" value="ECO:0007669"/>
    <property type="project" value="UniProtKB-SubCell"/>
</dbReference>
<gene>
    <name evidence="7" type="ORF">LCGC14_0093050</name>
</gene>
<accession>A0A0F9VVA1</accession>
<feature type="transmembrane region" description="Helical" evidence="5">
    <location>
        <begin position="462"/>
        <end position="484"/>
    </location>
</feature>
<sequence>MTMQSSPKTSRVDFNTPAMQRHRAMRHFKDHFTRWYVAIGGLGVIVAVLLIFLYLLSEVLPLFGGADIEQHERYSTTWLEASDPPLMLAMEEQGEVAIRVSAAGHVNFFKTADGGLISDQQLPIPEGVTVSSFSVESPNTRQFVVGLSNGQVIIGKHNYKVTYPNDVRLITPELKFPYGEEPIDLDKQGRALEHVAMTGNDSGLTLAANVGRELLVTTISRQENIMTGEVTTSQSELSLSPAQGDVDNILIDPLRQWMYVVNGDQYVDVLSLRDRGELNGHYKVVSANGGRVTASNLMLGGISLIIGDSNGGLQQWFMVRGNGKPTLTPVRSFDQQAGEAIQMIQPEERRKVFLTTDAEGQLGIYNSTAHNNLLVEPLDKQAVRAFAIGPRADHLLVEHDNGELSYWDVENEHPEISWSSLWGKVWYESYPEPDYVWQSTSATSEFEPKLSLAPLTFGTLKAAFYAMILATPIAIAAAVYTAYFMAPGMRRKVKPVIELMEALPTVILGFLAGLWLAPLLEDNLPGIVSLLILLPIVFIGFAYSWSLLPERVRLAIPDGWEAALLIPVTLLLGLACFEASVYIEAWFFGGDMRVYLTRDLGIDFDQRNSLVVGLAMGFAVIPTIFSIAEDAVFSVPRHLTQGSLALGATPWQTMSRVVILTASPGIFSGVMIGMGRAVGETMIVLMATGNTPIMDWNIFEGMRTLSANIAVEMPESEVGSTHYRVLFLAALVLLSFTFLMNTAAELIRQRLRKKYASL</sequence>
<dbReference type="GO" id="GO:0055085">
    <property type="term" value="P:transmembrane transport"/>
    <property type="evidence" value="ECO:0007669"/>
    <property type="project" value="InterPro"/>
</dbReference>
<dbReference type="InterPro" id="IPR000515">
    <property type="entry name" value="MetI-like"/>
</dbReference>
<feature type="transmembrane region" description="Helical" evidence="5">
    <location>
        <begin position="496"/>
        <end position="517"/>
    </location>
</feature>
<keyword evidence="2 5" id="KW-0812">Transmembrane</keyword>
<evidence type="ECO:0000256" key="2">
    <source>
        <dbReference type="ARBA" id="ARBA00022692"/>
    </source>
</evidence>